<dbReference type="Pfam" id="PF00076">
    <property type="entry name" value="RRM_1"/>
    <property type="match status" value="2"/>
</dbReference>
<dbReference type="SMART" id="SM00165">
    <property type="entry name" value="UBA"/>
    <property type="match status" value="2"/>
</dbReference>
<feature type="compositionally biased region" description="Basic residues" evidence="11">
    <location>
        <begin position="203"/>
        <end position="216"/>
    </location>
</feature>
<dbReference type="STRING" id="74557.A0A1V9ZA96"/>
<dbReference type="GO" id="GO:0051301">
    <property type="term" value="P:cell division"/>
    <property type="evidence" value="ECO:0007669"/>
    <property type="project" value="UniProtKB-KW"/>
</dbReference>
<dbReference type="GO" id="GO:0042393">
    <property type="term" value="F:histone binding"/>
    <property type="evidence" value="ECO:0007669"/>
    <property type="project" value="TreeGrafter"/>
</dbReference>
<dbReference type="PANTHER" id="PTHR14222:SF1">
    <property type="entry name" value="CONDENSIN-2 COMPLEX SUBUNIT D3"/>
    <property type="match status" value="1"/>
</dbReference>
<feature type="region of interest" description="Disordered" evidence="11">
    <location>
        <begin position="196"/>
        <end position="223"/>
    </location>
</feature>
<feature type="compositionally biased region" description="Polar residues" evidence="11">
    <location>
        <begin position="1997"/>
        <end position="2007"/>
    </location>
</feature>
<protein>
    <submittedName>
        <fullName evidence="16">Condensin-2 complex subunit D3</fullName>
    </submittedName>
</protein>
<dbReference type="CDD" id="cd14291">
    <property type="entry name" value="UBA1_NUB1_like"/>
    <property type="match status" value="1"/>
</dbReference>
<dbReference type="InterPro" id="IPR000467">
    <property type="entry name" value="G_patch_dom"/>
</dbReference>
<dbReference type="OrthoDB" id="10263978at2759"/>
<dbReference type="SUPFAM" id="SSF46934">
    <property type="entry name" value="UBA-like"/>
    <property type="match status" value="2"/>
</dbReference>
<dbReference type="SMART" id="SM00547">
    <property type="entry name" value="ZnF_RBZ"/>
    <property type="match status" value="1"/>
</dbReference>
<dbReference type="InterPro" id="IPR000504">
    <property type="entry name" value="RRM_dom"/>
</dbReference>
<dbReference type="SMART" id="SM00360">
    <property type="entry name" value="RRM"/>
    <property type="match status" value="2"/>
</dbReference>
<evidence type="ECO:0000256" key="4">
    <source>
        <dbReference type="ARBA" id="ARBA00022771"/>
    </source>
</evidence>
<evidence type="ECO:0000256" key="9">
    <source>
        <dbReference type="PROSITE-ProRule" id="PRU00176"/>
    </source>
</evidence>
<dbReference type="SUPFAM" id="SSF48371">
    <property type="entry name" value="ARM repeat"/>
    <property type="match status" value="2"/>
</dbReference>
<dbReference type="InterPro" id="IPR015940">
    <property type="entry name" value="UBA"/>
</dbReference>
<dbReference type="PANTHER" id="PTHR14222">
    <property type="entry name" value="CONDENSIN"/>
    <property type="match status" value="1"/>
</dbReference>
<keyword evidence="8" id="KW-0131">Cell cycle</keyword>
<dbReference type="GO" id="GO:0010032">
    <property type="term" value="P:meiotic chromosome condensation"/>
    <property type="evidence" value="ECO:0007669"/>
    <property type="project" value="TreeGrafter"/>
</dbReference>
<dbReference type="GO" id="GO:0003723">
    <property type="term" value="F:RNA binding"/>
    <property type="evidence" value="ECO:0007669"/>
    <property type="project" value="UniProtKB-UniRule"/>
</dbReference>
<dbReference type="Pfam" id="PF00627">
    <property type="entry name" value="UBA"/>
    <property type="match status" value="1"/>
</dbReference>
<gene>
    <name evidence="16" type="ORF">THRCLA_08064</name>
</gene>
<keyword evidence="6" id="KW-0862">Zinc</keyword>
<evidence type="ECO:0000256" key="6">
    <source>
        <dbReference type="ARBA" id="ARBA00022833"/>
    </source>
</evidence>
<dbReference type="InterPro" id="IPR035979">
    <property type="entry name" value="RBD_domain_sf"/>
</dbReference>
<keyword evidence="3" id="KW-0479">Metal-binding</keyword>
<feature type="region of interest" description="Disordered" evidence="11">
    <location>
        <begin position="2127"/>
        <end position="2148"/>
    </location>
</feature>
<evidence type="ECO:0000259" key="13">
    <source>
        <dbReference type="PROSITE" id="PS50102"/>
    </source>
</evidence>
<dbReference type="Pfam" id="PF01585">
    <property type="entry name" value="G-patch"/>
    <property type="match status" value="1"/>
</dbReference>
<dbReference type="GO" id="GO:0000779">
    <property type="term" value="C:condensed chromosome, centromeric region"/>
    <property type="evidence" value="ECO:0007669"/>
    <property type="project" value="TreeGrafter"/>
</dbReference>
<evidence type="ECO:0000256" key="5">
    <source>
        <dbReference type="ARBA" id="ARBA00022776"/>
    </source>
</evidence>
<dbReference type="GO" id="GO:0000796">
    <property type="term" value="C:condensin complex"/>
    <property type="evidence" value="ECO:0007669"/>
    <property type="project" value="TreeGrafter"/>
</dbReference>
<dbReference type="Proteomes" id="UP000243217">
    <property type="component" value="Unassembled WGS sequence"/>
</dbReference>
<proteinExistence type="predicted"/>
<feature type="domain" description="RRM" evidence="13">
    <location>
        <begin position="1716"/>
        <end position="1795"/>
    </location>
</feature>
<dbReference type="CDD" id="cd14281">
    <property type="entry name" value="UBA2_Rad23_like"/>
    <property type="match status" value="1"/>
</dbReference>
<dbReference type="InterPro" id="IPR026971">
    <property type="entry name" value="CND1/NCAPD3"/>
</dbReference>
<dbReference type="SUPFAM" id="SSF90209">
    <property type="entry name" value="Ran binding protein zinc finger-like"/>
    <property type="match status" value="1"/>
</dbReference>
<keyword evidence="5" id="KW-0498">Mitosis</keyword>
<keyword evidence="4 10" id="KW-0863">Zinc-finger</keyword>
<evidence type="ECO:0000313" key="17">
    <source>
        <dbReference type="Proteomes" id="UP000243217"/>
    </source>
</evidence>
<dbReference type="SUPFAM" id="SSF54928">
    <property type="entry name" value="RNA-binding domain, RBD"/>
    <property type="match status" value="1"/>
</dbReference>
<dbReference type="Gene3D" id="1.10.8.10">
    <property type="entry name" value="DNA helicase RuvA subunit, C-terminal domain"/>
    <property type="match status" value="2"/>
</dbReference>
<dbReference type="PROSITE" id="PS50174">
    <property type="entry name" value="G_PATCH"/>
    <property type="match status" value="1"/>
</dbReference>
<reference evidence="16 17" key="1">
    <citation type="journal article" date="2014" name="Genome Biol. Evol.">
        <title>The secreted proteins of Achlya hypogyna and Thraustotheca clavata identify the ancestral oomycete secretome and reveal gene acquisitions by horizontal gene transfer.</title>
        <authorList>
            <person name="Misner I."/>
            <person name="Blouin N."/>
            <person name="Leonard G."/>
            <person name="Richards T.A."/>
            <person name="Lane C.E."/>
        </authorList>
    </citation>
    <scope>NUCLEOTIDE SEQUENCE [LARGE SCALE GENOMIC DNA]</scope>
    <source>
        <strain evidence="16 17">ATCC 34112</strain>
    </source>
</reference>
<dbReference type="InterPro" id="IPR016024">
    <property type="entry name" value="ARM-type_fold"/>
</dbReference>
<feature type="domain" description="G-patch" evidence="14">
    <location>
        <begin position="2088"/>
        <end position="2136"/>
    </location>
</feature>
<feature type="region of interest" description="Disordered" evidence="11">
    <location>
        <begin position="1988"/>
        <end position="2013"/>
    </location>
</feature>
<dbReference type="GO" id="GO:0008270">
    <property type="term" value="F:zinc ion binding"/>
    <property type="evidence" value="ECO:0007669"/>
    <property type="project" value="UniProtKB-KW"/>
</dbReference>
<dbReference type="InterPro" id="IPR012677">
    <property type="entry name" value="Nucleotide-bd_a/b_plait_sf"/>
</dbReference>
<accession>A0A1V9ZA96</accession>
<keyword evidence="7" id="KW-0539">Nucleus</keyword>
<evidence type="ECO:0000256" key="7">
    <source>
        <dbReference type="ARBA" id="ARBA00023242"/>
    </source>
</evidence>
<evidence type="ECO:0000259" key="15">
    <source>
        <dbReference type="PROSITE" id="PS50199"/>
    </source>
</evidence>
<dbReference type="InterPro" id="IPR036443">
    <property type="entry name" value="Znf_RanBP2_sf"/>
</dbReference>
<dbReference type="PROSITE" id="PS01358">
    <property type="entry name" value="ZF_RANBP2_1"/>
    <property type="match status" value="1"/>
</dbReference>
<evidence type="ECO:0000256" key="10">
    <source>
        <dbReference type="PROSITE-ProRule" id="PRU00322"/>
    </source>
</evidence>
<evidence type="ECO:0000313" key="16">
    <source>
        <dbReference type="EMBL" id="OQR94918.1"/>
    </source>
</evidence>
<dbReference type="InterPro" id="IPR009060">
    <property type="entry name" value="UBA-like_sf"/>
</dbReference>
<feature type="domain" description="RanBP2-type" evidence="15">
    <location>
        <begin position="1667"/>
        <end position="1697"/>
    </location>
</feature>
<dbReference type="CDD" id="cd16074">
    <property type="entry name" value="OCRE"/>
    <property type="match status" value="1"/>
</dbReference>
<dbReference type="SMART" id="SM00443">
    <property type="entry name" value="G_patch"/>
    <property type="match status" value="1"/>
</dbReference>
<evidence type="ECO:0000259" key="12">
    <source>
        <dbReference type="PROSITE" id="PS50030"/>
    </source>
</evidence>
<dbReference type="PROSITE" id="PS50199">
    <property type="entry name" value="ZF_RANBP2_2"/>
    <property type="match status" value="1"/>
</dbReference>
<evidence type="ECO:0000256" key="11">
    <source>
        <dbReference type="SAM" id="MobiDB-lite"/>
    </source>
</evidence>
<dbReference type="InterPro" id="IPR032682">
    <property type="entry name" value="Cnd1_C"/>
</dbReference>
<dbReference type="Pfam" id="PF12717">
    <property type="entry name" value="Cnd1"/>
    <property type="match status" value="1"/>
</dbReference>
<evidence type="ECO:0000256" key="2">
    <source>
        <dbReference type="ARBA" id="ARBA00022618"/>
    </source>
</evidence>
<feature type="domain" description="UBA" evidence="12">
    <location>
        <begin position="1387"/>
        <end position="1430"/>
    </location>
</feature>
<dbReference type="PROSITE" id="PS50102">
    <property type="entry name" value="RRM"/>
    <property type="match status" value="2"/>
</dbReference>
<feature type="region of interest" description="Disordered" evidence="11">
    <location>
        <begin position="1244"/>
        <end position="1280"/>
    </location>
</feature>
<evidence type="ECO:0000256" key="3">
    <source>
        <dbReference type="ARBA" id="ARBA00022723"/>
    </source>
</evidence>
<evidence type="ECO:0000256" key="8">
    <source>
        <dbReference type="ARBA" id="ARBA00023306"/>
    </source>
</evidence>
<keyword evidence="17" id="KW-1185">Reference proteome</keyword>
<sequence length="2164" mass="241312">MTTRAAARAAANWTELSSNLLSLELWDVPEEIMSDVYSLLVKGLPTPGAEEGFDYLRDVSYDALKALGDAFEKARTLTQEEPDMTKQFWQCLIANVSENRVENDEDEEREHASHRNLIVALHLIISHALLMDKSVAGIIPTIEALEIGLMAANVYLLWLHIPGGTAFGVFVPYLYREVLQLLHSWASIMYSPDEQVTDPQVQRQHKRKKHPSRRPPVHSPTLASSGQLVLNTLLSTASNVPLQHDSIAPTIDILIGMANLMLLQESSTSEVAEILQAISHHQSHDAIQVVLGRLILGVVLRQNTLPAGPWEAQKQILLYHSWALEMIDSLLSSLSARQVSEESISDNEIILIVLQQMCLRIPDKSEDRKKVCAAILHLVRQFLQSPELHSAFLMFLDSYSRNEKVKFRQFAVEILTELMMDERTIAMEEDMENLKGLYPIFYILCQRTYDRVSMVRTKALSGIASLIAQTQIVNTPLSQAVHILLNSTKKIQQASFATLAINPEEFTIAKQLLMLCRIRLLDEKTFVRKAALQNLEALMLLDLNTDVLSDIHGRCADPSIIVRKQAMQTLTALLTASPQNRDVQVTWNLGVLPLVLDAEAGVQTSCLGHVERILIDRLISYPVKHDSDPFVRSIYAQLSHLDSLLIRFFQKAIRLLVRRGDVAIESLVKNAISAINSGDTLKWTVSWVVLDELAPRGISSSEAKIVERCWENATKSIDDEDENVIRILRVVCQVASKLSSAKNAELASGLHTALHAFSYPSNLIPVAIQGLNSIATTHRNSKFSSWRSTLGQECENVLSRIVSSSSMIQSDVSTIERALETIGDIIILDLDDTSNRLSQSQIQLIQNFVLLRLSPSAPETPSAIRACGFIAIGKACLLDEQLAKKCIALFIRELQTSPIEAIRSNILLVLGDLCSRFTSVVDVYVPTIAASMLDPSHLVRRNTLLLFSQLLLQDYVKWKDSLLHYFLRTLVDKNEEMISLAEHILSGPLLLKTPSLFTMKFVETIFVFNNLTTTSLTGIIAPAALKRLSLPGNPNFPKRLVIYRFLLNHMRDEQKLQVSMKLVTEVLEEVVEGKLELTSDPKEIREDSVEMVLQDALILLSSPEIKLSLTKDKEILDDGEGDTAQVMQAAKRNLLSKMSKKNFLENVVPVMIALKHKLQAKRSPVMRYLMHCIKELFSFYKTEITEILGADPQMAKEILYDLRQYDQNKQRRPGSPASRRLSSLSARKLMTPLTRIQREHTALSISYSDIPPKRPTIDSSDEEETKENNTEPIENPSPPKSAWKVVVESPFIQQTRVPVPQTAQTLAFSDVSSDSSDDAFEETKLADTVLKLKEDIAEHLERVLHTSNVFHPEHLLLVVQGRVACDSDSLGRALLDARLVMCALDLPTEEKNDQKLAQLFAMGFPVDSAKNALEECKDNVENAIIFLTEGRKPRRNENGIVQSLANTAMKQPYLLWHVIQRTPLDSLHSLSSQDISMHLQEEEDDEEEDNTILLDNEEEESKQDESILLRLQSLGFSREQAHEALLTCDHNEEAAANYLLDSIIDLESNWNEQKKAQYDEGPRKSRFEAETRQIEPTSSLMLKGLPFTLTNAELIQLLAPFGPQYVRIITNKATGESRGFAFVDFDSIESAKYVVQYYAKEPLVIYDRLIAIGYSETAKNKVVNPQPVRCDWLCEMCQVSNFAKRMACFKCGYPKTENAIQVPQGMDMQVGGTPSHILVVRSLPPTATETELTHMFVNFAGLKEVRLVRDRLTNISRGFGFVEFESVDLSTAALNSMGSEFFFLGTTLRLAYAQESSQMAPRALDMVGGSVHALQIAAMEQAQWSMSNPYVTPTTAQESDVNALLDSAAAAIKIPKTPRKQWPPLFEEAGGSFVFTSENGLYYDAESMFYYDPSSKTYYNSYTGVYYLYNGKSFDEFVPPPPVDDATVAKQEAAPKKKSSKARNINISFGIKASASKSLNAVAPPQMQVASMPTTVKKKHADEIAKWSHAQKIDPSSVPNDNKPTETQAKEADPQQPAICLLCRRKFASAAQLRKHEQLSDLHKKNVLKAKQAAVPIREIIPERGEPIVTSQVVPTDIASVDKPLDDSSNIGGKMLKMMGWKNGEGLGKKGTGITAPIAPVGKISGDTSGLGGGSLSSTPAVQAASSQREKINLLTRARFDNLQ</sequence>
<dbReference type="Gene3D" id="3.30.70.330">
    <property type="match status" value="2"/>
</dbReference>
<dbReference type="EMBL" id="JNBS01002157">
    <property type="protein sequence ID" value="OQR94918.1"/>
    <property type="molecule type" value="Genomic_DNA"/>
</dbReference>
<feature type="domain" description="UBA" evidence="12">
    <location>
        <begin position="1502"/>
        <end position="1542"/>
    </location>
</feature>
<dbReference type="InterPro" id="IPR041591">
    <property type="entry name" value="OCRE"/>
</dbReference>
<dbReference type="GO" id="GO:0007076">
    <property type="term" value="P:mitotic chromosome condensation"/>
    <property type="evidence" value="ECO:0007669"/>
    <property type="project" value="InterPro"/>
</dbReference>
<organism evidence="16 17">
    <name type="scientific">Thraustotheca clavata</name>
    <dbReference type="NCBI Taxonomy" id="74557"/>
    <lineage>
        <taxon>Eukaryota</taxon>
        <taxon>Sar</taxon>
        <taxon>Stramenopiles</taxon>
        <taxon>Oomycota</taxon>
        <taxon>Saprolegniomycetes</taxon>
        <taxon>Saprolegniales</taxon>
        <taxon>Achlyaceae</taxon>
        <taxon>Thraustotheca</taxon>
    </lineage>
</organism>
<keyword evidence="9" id="KW-0694">RNA-binding</keyword>
<dbReference type="Gene3D" id="4.10.1060.10">
    <property type="entry name" value="Zinc finger, RanBP2-type"/>
    <property type="match status" value="1"/>
</dbReference>
<feature type="domain" description="RRM" evidence="13">
    <location>
        <begin position="1578"/>
        <end position="1657"/>
    </location>
</feature>
<dbReference type="GO" id="GO:0005634">
    <property type="term" value="C:nucleus"/>
    <property type="evidence" value="ECO:0007669"/>
    <property type="project" value="UniProtKB-SubCell"/>
</dbReference>
<evidence type="ECO:0000259" key="14">
    <source>
        <dbReference type="PROSITE" id="PS50174"/>
    </source>
</evidence>
<comment type="caution">
    <text evidence="16">The sequence shown here is derived from an EMBL/GenBank/DDBJ whole genome shotgun (WGS) entry which is preliminary data.</text>
</comment>
<evidence type="ECO:0000256" key="1">
    <source>
        <dbReference type="ARBA" id="ARBA00004123"/>
    </source>
</evidence>
<dbReference type="PROSITE" id="PS50030">
    <property type="entry name" value="UBA"/>
    <property type="match status" value="2"/>
</dbReference>
<dbReference type="Pfam" id="PF17780">
    <property type="entry name" value="OCRE"/>
    <property type="match status" value="1"/>
</dbReference>
<keyword evidence="2" id="KW-0132">Cell division</keyword>
<name>A0A1V9ZA96_9STRA</name>
<comment type="subcellular location">
    <subcellularLocation>
        <location evidence="1">Nucleus</location>
    </subcellularLocation>
</comment>
<dbReference type="InterPro" id="IPR001876">
    <property type="entry name" value="Znf_RanBP2"/>
</dbReference>